<evidence type="ECO:0000313" key="2">
    <source>
        <dbReference type="Proteomes" id="UP000494165"/>
    </source>
</evidence>
<accession>A0A8S1CFB1</accession>
<comment type="caution">
    <text evidence="1">The sequence shown here is derived from an EMBL/GenBank/DDBJ whole genome shotgun (WGS) entry which is preliminary data.</text>
</comment>
<dbReference type="EMBL" id="CADEPI010000026">
    <property type="protein sequence ID" value="CAB3366778.1"/>
    <property type="molecule type" value="Genomic_DNA"/>
</dbReference>
<dbReference type="Proteomes" id="UP000494165">
    <property type="component" value="Unassembled WGS sequence"/>
</dbReference>
<keyword evidence="2" id="KW-1185">Reference proteome</keyword>
<sequence>MHLSYPHVSHLWIYWFEEMIRDEIQWQNLLKFTHIEKVELTYWCASEELTNILSAPHLQKVTFVGDYFNVKDLQMLKSSVIEKKVLRKLKSLIIQMKINSWSRLTDVEHFKELMELIKCAAGSLPQLTHLKFYLNYRPSEYSIVARSLRDGKTDTGELPDVSAFFRNMQNDDIAEDSFSWYVDEELISILDDFR</sequence>
<gene>
    <name evidence="1" type="ORF">CLODIP_2_CD15915</name>
</gene>
<evidence type="ECO:0000313" key="1">
    <source>
        <dbReference type="EMBL" id="CAB3366778.1"/>
    </source>
</evidence>
<proteinExistence type="predicted"/>
<dbReference type="AlphaFoldDB" id="A0A8S1CFB1"/>
<protein>
    <submittedName>
        <fullName evidence="1">Uncharacterized protein</fullName>
    </submittedName>
</protein>
<reference evidence="1 2" key="1">
    <citation type="submission" date="2020-04" db="EMBL/GenBank/DDBJ databases">
        <authorList>
            <person name="Alioto T."/>
            <person name="Alioto T."/>
            <person name="Gomez Garrido J."/>
        </authorList>
    </citation>
    <scope>NUCLEOTIDE SEQUENCE [LARGE SCALE GENOMIC DNA]</scope>
</reference>
<organism evidence="1 2">
    <name type="scientific">Cloeon dipterum</name>
    <dbReference type="NCBI Taxonomy" id="197152"/>
    <lineage>
        <taxon>Eukaryota</taxon>
        <taxon>Metazoa</taxon>
        <taxon>Ecdysozoa</taxon>
        <taxon>Arthropoda</taxon>
        <taxon>Hexapoda</taxon>
        <taxon>Insecta</taxon>
        <taxon>Pterygota</taxon>
        <taxon>Palaeoptera</taxon>
        <taxon>Ephemeroptera</taxon>
        <taxon>Pisciforma</taxon>
        <taxon>Baetidae</taxon>
        <taxon>Cloeon</taxon>
    </lineage>
</organism>
<name>A0A8S1CFB1_9INSE</name>